<keyword evidence="3" id="KW-1185">Reference proteome</keyword>
<feature type="region of interest" description="Disordered" evidence="1">
    <location>
        <begin position="1"/>
        <end position="22"/>
    </location>
</feature>
<evidence type="ECO:0000313" key="3">
    <source>
        <dbReference type="Proteomes" id="UP000765509"/>
    </source>
</evidence>
<feature type="compositionally biased region" description="Polar residues" evidence="1">
    <location>
        <begin position="8"/>
        <end position="22"/>
    </location>
</feature>
<evidence type="ECO:0000313" key="2">
    <source>
        <dbReference type="EMBL" id="MBW0587039.1"/>
    </source>
</evidence>
<name>A0A9Q3KTZ8_9BASI</name>
<sequence>MPEPQITEGGSTEGDNSVSSWAITQLWPPTEASKKMKILVPLDFNHYPGPPHQHCGGQVLDGPGPSQWAQAMWWKIGLWAIMLVPWTPWKPGIFGPRGPSIASMDHGP</sequence>
<evidence type="ECO:0000256" key="1">
    <source>
        <dbReference type="SAM" id="MobiDB-lite"/>
    </source>
</evidence>
<dbReference type="AlphaFoldDB" id="A0A9Q3KTZ8"/>
<accession>A0A9Q3KTZ8</accession>
<protein>
    <submittedName>
        <fullName evidence="2">Uncharacterized protein</fullName>
    </submittedName>
</protein>
<dbReference type="Proteomes" id="UP000765509">
    <property type="component" value="Unassembled WGS sequence"/>
</dbReference>
<proteinExistence type="predicted"/>
<reference evidence="2" key="1">
    <citation type="submission" date="2021-03" db="EMBL/GenBank/DDBJ databases">
        <title>Draft genome sequence of rust myrtle Austropuccinia psidii MF-1, a brazilian biotype.</title>
        <authorList>
            <person name="Quecine M.C."/>
            <person name="Pachon D.M.R."/>
            <person name="Bonatelli M.L."/>
            <person name="Correr F.H."/>
            <person name="Franceschini L.M."/>
            <person name="Leite T.F."/>
            <person name="Margarido G.R.A."/>
            <person name="Almeida C.A."/>
            <person name="Ferrarezi J.A."/>
            <person name="Labate C.A."/>
        </authorList>
    </citation>
    <scope>NUCLEOTIDE SEQUENCE</scope>
    <source>
        <strain evidence="2">MF-1</strain>
    </source>
</reference>
<dbReference type="EMBL" id="AVOT02125726">
    <property type="protein sequence ID" value="MBW0587039.1"/>
    <property type="molecule type" value="Genomic_DNA"/>
</dbReference>
<comment type="caution">
    <text evidence="2">The sequence shown here is derived from an EMBL/GenBank/DDBJ whole genome shotgun (WGS) entry which is preliminary data.</text>
</comment>
<organism evidence="2 3">
    <name type="scientific">Austropuccinia psidii MF-1</name>
    <dbReference type="NCBI Taxonomy" id="1389203"/>
    <lineage>
        <taxon>Eukaryota</taxon>
        <taxon>Fungi</taxon>
        <taxon>Dikarya</taxon>
        <taxon>Basidiomycota</taxon>
        <taxon>Pucciniomycotina</taxon>
        <taxon>Pucciniomycetes</taxon>
        <taxon>Pucciniales</taxon>
        <taxon>Sphaerophragmiaceae</taxon>
        <taxon>Austropuccinia</taxon>
    </lineage>
</organism>
<gene>
    <name evidence="2" type="ORF">O181_126754</name>
</gene>